<dbReference type="Proteomes" id="UP000184203">
    <property type="component" value="Unassembled WGS sequence"/>
</dbReference>
<sequence>MTSQRDRIGSLESRMEELEATIRGLTEELVDANQRIRELEQAQETADADSKSESESESAQDEEAKSDESKDDTEEEESSGLGDDIIVA</sequence>
<dbReference type="EMBL" id="FRAN01000003">
    <property type="protein sequence ID" value="SHK83494.1"/>
    <property type="molecule type" value="Genomic_DNA"/>
</dbReference>
<protein>
    <recommendedName>
        <fullName evidence="4">Smc operon protein</fullName>
    </recommendedName>
</protein>
<dbReference type="InterPro" id="IPR055940">
    <property type="entry name" value="DUF7518"/>
</dbReference>
<evidence type="ECO:0000313" key="2">
    <source>
        <dbReference type="EMBL" id="SHK83494.1"/>
    </source>
</evidence>
<feature type="compositionally biased region" description="Acidic residues" evidence="1">
    <location>
        <begin position="69"/>
        <end position="78"/>
    </location>
</feature>
<reference evidence="3" key="1">
    <citation type="submission" date="2016-11" db="EMBL/GenBank/DDBJ databases">
        <authorList>
            <person name="Varghese N."/>
            <person name="Submissions S."/>
        </authorList>
    </citation>
    <scope>NUCLEOTIDE SEQUENCE [LARGE SCALE GENOMIC DNA]</scope>
    <source>
        <strain evidence="3">DX253</strain>
    </source>
</reference>
<proteinExistence type="predicted"/>
<gene>
    <name evidence="2" type="ORF">SAMN05444342_2335</name>
</gene>
<evidence type="ECO:0000313" key="3">
    <source>
        <dbReference type="Proteomes" id="UP000184203"/>
    </source>
</evidence>
<evidence type="ECO:0000256" key="1">
    <source>
        <dbReference type="SAM" id="MobiDB-lite"/>
    </source>
</evidence>
<organism evidence="2 3">
    <name type="scientific">Haladaptatus paucihalophilus DX253</name>
    <dbReference type="NCBI Taxonomy" id="797209"/>
    <lineage>
        <taxon>Archaea</taxon>
        <taxon>Methanobacteriati</taxon>
        <taxon>Methanobacteriota</taxon>
        <taxon>Stenosarchaea group</taxon>
        <taxon>Halobacteria</taxon>
        <taxon>Halobacteriales</taxon>
        <taxon>Haladaptataceae</taxon>
        <taxon>Haladaptatus</taxon>
    </lineage>
</organism>
<evidence type="ECO:0008006" key="4">
    <source>
        <dbReference type="Google" id="ProtNLM"/>
    </source>
</evidence>
<dbReference type="Pfam" id="PF24362">
    <property type="entry name" value="DUF7518"/>
    <property type="match status" value="1"/>
</dbReference>
<keyword evidence="3" id="KW-1185">Reference proteome</keyword>
<name>A0A1M6VQ62_HALPU</name>
<feature type="region of interest" description="Disordered" evidence="1">
    <location>
        <begin position="34"/>
        <end position="88"/>
    </location>
</feature>
<accession>A0A1M6VQ62</accession>
<dbReference type="RefSeq" id="WP_232423799.1">
    <property type="nucleotide sequence ID" value="NZ_AEMG01000009.1"/>
</dbReference>
<dbReference type="AlphaFoldDB" id="A0A1M6VQ62"/>